<dbReference type="PATRIC" id="fig|272844.11.peg.183"/>
<dbReference type="KEGG" id="pab:PAB0111"/>
<gene>
    <name evidence="2" type="ordered locus">PAB0111</name>
</gene>
<evidence type="ECO:0000313" key="2">
    <source>
        <dbReference type="EMBL" id="CAB49092.1"/>
    </source>
</evidence>
<dbReference type="PANTHER" id="PTHR11228:SF34">
    <property type="entry name" value="TUNGSTEN-CONTAINING ALDEHYDE FERREDOXIN OXIDOREDUCTASE COFACTOR MODIFYING PROTEIN"/>
    <property type="match status" value="1"/>
</dbReference>
<dbReference type="eggNOG" id="arCOG05729">
    <property type="taxonomic scope" value="Archaea"/>
</dbReference>
<organism evidence="2 4">
    <name type="scientific">Pyrococcus abyssi (strain GE5 / Orsay)</name>
    <dbReference type="NCBI Taxonomy" id="272844"/>
    <lineage>
        <taxon>Archaea</taxon>
        <taxon>Methanobacteriati</taxon>
        <taxon>Methanobacteriota</taxon>
        <taxon>Thermococci</taxon>
        <taxon>Thermococcales</taxon>
        <taxon>Thermococcaceae</taxon>
        <taxon>Pyrococcus</taxon>
    </lineage>
</organism>
<sequence>MVAAVEEAKSLATSGIFEGELSNIITVSKPPWVSEPHTGKLERIILLVGEGKGKFSEARGIPRSIGCLGNNKLLLYREKLSVSKFKRVIDEFKSLNPNGEVYVTNYDDINDAVEIAMHAARRGLKTYLIARAEDVPNVPEDRSFKLVGEYIYGEDGLDHLDKIDILMLVMRYKEYKSLIKEGIDFDGEIWIDILYPGSFKFLDFNPVEIRKIYNPSAMTYSPCMAGLIAISPEGFVTPCPLLRKIIVGDITKESLRKIVKKQKLRRFWKLTKDDIEPCSRCSFRYVCHDCRALEYQATGELFGMEFCPLLDFF</sequence>
<dbReference type="AlphaFoldDB" id="Q9V2A6"/>
<dbReference type="InterPro" id="IPR013785">
    <property type="entry name" value="Aldolase_TIM"/>
</dbReference>
<evidence type="ECO:0000313" key="5">
    <source>
        <dbReference type="Proteomes" id="UP000009139"/>
    </source>
</evidence>
<dbReference type="SUPFAM" id="SSF102114">
    <property type="entry name" value="Radical SAM enzymes"/>
    <property type="match status" value="1"/>
</dbReference>
<dbReference type="PIR" id="E75205">
    <property type="entry name" value="E75205"/>
</dbReference>
<evidence type="ECO:0000259" key="1">
    <source>
        <dbReference type="Pfam" id="PF13186"/>
    </source>
</evidence>
<dbReference type="STRING" id="272844.PAB0111"/>
<evidence type="ECO:0000313" key="4">
    <source>
        <dbReference type="Proteomes" id="UP000000810"/>
    </source>
</evidence>
<accession>Q9V2A6</accession>
<dbReference type="Pfam" id="PF13186">
    <property type="entry name" value="SPASM"/>
    <property type="match status" value="1"/>
</dbReference>
<dbReference type="EMBL" id="HE613800">
    <property type="protein sequence ID" value="CCE69544.1"/>
    <property type="molecule type" value="Genomic_DNA"/>
</dbReference>
<dbReference type="NCBIfam" id="TIGR04085">
    <property type="entry name" value="rSAM_more_4Fe4S"/>
    <property type="match status" value="1"/>
</dbReference>
<evidence type="ECO:0000313" key="3">
    <source>
        <dbReference type="EMBL" id="CCE69544.1"/>
    </source>
</evidence>
<keyword evidence="4" id="KW-1185">Reference proteome</keyword>
<protein>
    <submittedName>
        <fullName evidence="2">Predicted Fe-S oxidoreductase</fullName>
    </submittedName>
</protein>
<dbReference type="Proteomes" id="UP000000810">
    <property type="component" value="Chromosome"/>
</dbReference>
<dbReference type="PANTHER" id="PTHR11228">
    <property type="entry name" value="RADICAL SAM DOMAIN PROTEIN"/>
    <property type="match status" value="1"/>
</dbReference>
<dbReference type="InterPro" id="IPR050377">
    <property type="entry name" value="Radical_SAM_PqqE_MftC-like"/>
</dbReference>
<reference evidence="2" key="1">
    <citation type="submission" date="1999-07" db="EMBL/GenBank/DDBJ databases">
        <authorList>
            <person name="Genoscope"/>
        </authorList>
    </citation>
    <scope>NUCLEOTIDE SEQUENCE</scope>
    <source>
        <strain evidence="2">Orsay</strain>
    </source>
</reference>
<reference evidence="2" key="3">
    <citation type="journal article" date="2001" name="Genome Res.">
        <title>Genome evolution at the genus level: comparison of three complete genomes of hyperthermophilic archaea.</title>
        <authorList>
            <person name="Lecompte O."/>
            <person name="Ripp R."/>
            <person name="Puzos-Barbe V."/>
            <person name="Duprat S."/>
            <person name="Heilig R."/>
            <person name="Dietrich J."/>
            <person name="Thierry J.C."/>
            <person name="Poch O."/>
        </authorList>
    </citation>
    <scope>NUCLEOTIDE SEQUENCE</scope>
    <source>
        <strain evidence="2">Orsay</strain>
    </source>
</reference>
<name>Q9V2A6_PYRAB</name>
<reference evidence="2 4" key="4">
    <citation type="journal article" date="2003" name="Mol. Microbiol.">
        <title>An integrated analysis of the genome of the hyperthermophilic archaeon Pyrococcus abyssi.</title>
        <authorList>
            <person name="Cohen G."/>
            <person name="Barbe V."/>
            <person name="Flament D."/>
            <person name="Galperin M."/>
            <person name="Heilig R."/>
            <person name="Ripp R."/>
            <person name="Lecompte O."/>
            <person name="Prieur D."/>
            <person name="Poch O."/>
            <person name="Quellerou J."/>
            <person name="Thierry J.C."/>
            <person name="Van der Oost J."/>
            <person name="Weissenbach J."/>
            <person name="Zivanovic Y."/>
            <person name="Forterre P."/>
        </authorList>
    </citation>
    <scope>NUCLEOTIDE SEQUENCE [LARGE SCALE GENOMIC DNA]</scope>
    <source>
        <strain evidence="4">GE5 / Orsay</strain>
        <strain evidence="2">Orsay</strain>
    </source>
</reference>
<reference evidence="2" key="2">
    <citation type="journal article" date="2000" name="J. Mol. Biol.">
        <title>Archaeal homologs of eukaryotic methylation guide small nucleolar RNAs: lessons from the Pyrococcus genomes.</title>
        <authorList>
            <person name="Gaspin C."/>
            <person name="Cavaille J."/>
            <person name="Erauso G."/>
        </authorList>
    </citation>
    <scope>NUCLEOTIDE SEQUENCE</scope>
    <source>
        <strain evidence="2">Orsay</strain>
    </source>
</reference>
<feature type="domain" description="4Fe4S-binding SPASM" evidence="1">
    <location>
        <begin position="227"/>
        <end position="281"/>
    </location>
</feature>
<dbReference type="HOGENOM" id="CLU_902006_0_0_2"/>
<dbReference type="Proteomes" id="UP000009139">
    <property type="component" value="Chromosome"/>
</dbReference>
<dbReference type="InterPro" id="IPR023885">
    <property type="entry name" value="4Fe4S-binding_SPASM_dom"/>
</dbReference>
<dbReference type="Gene3D" id="3.20.20.70">
    <property type="entry name" value="Aldolase class I"/>
    <property type="match status" value="1"/>
</dbReference>
<dbReference type="InterPro" id="IPR058240">
    <property type="entry name" value="rSAM_sf"/>
</dbReference>
<dbReference type="EMBL" id="AJ248283">
    <property type="protein sequence ID" value="CAB49092.1"/>
    <property type="molecule type" value="Genomic_DNA"/>
</dbReference>
<reference evidence="3 5" key="5">
    <citation type="journal article" date="2012" name="Curr. Microbiol.">
        <title>Re-annotation of two hyperthermophilic archaea Pyrococcus abyssi GE5 and Pyrococcus furiosus DSM 3638.</title>
        <authorList>
            <person name="Gao J."/>
            <person name="Wang J."/>
        </authorList>
    </citation>
    <scope>GENOME REANNOTATION</scope>
    <source>
        <strain evidence="3">GE5</strain>
        <strain evidence="5">GE5 / Orsay</strain>
    </source>
</reference>
<proteinExistence type="predicted"/>